<proteinExistence type="predicted"/>
<gene>
    <name evidence="6" type="primary">mntP_38</name>
    <name evidence="6" type="ORF">SDC9_118006</name>
</gene>
<dbReference type="InterPro" id="IPR003810">
    <property type="entry name" value="Mntp/YtaF"/>
</dbReference>
<sequence>MFAGGIINKFIPLEITHSICFFILFTMGLIKLFDNCIKSYIRKHNHININFATSDLKFVLTVYADVEYADSDNSKILSVKEAAALAAALSLDSLAVGIGAAISGINYILPAIISLILTFIAVKLGCGLGKRLPKLFPFDMSNISAILLIILAITRLL</sequence>
<dbReference type="EMBL" id="VSSQ01023865">
    <property type="protein sequence ID" value="MPM71043.1"/>
    <property type="molecule type" value="Genomic_DNA"/>
</dbReference>
<keyword evidence="1" id="KW-1003">Cell membrane</keyword>
<comment type="caution">
    <text evidence="6">The sequence shown here is derived from an EMBL/GenBank/DDBJ whole genome shotgun (WGS) entry which is preliminary data.</text>
</comment>
<feature type="transmembrane region" description="Helical" evidence="5">
    <location>
        <begin position="15"/>
        <end position="33"/>
    </location>
</feature>
<organism evidence="6">
    <name type="scientific">bioreactor metagenome</name>
    <dbReference type="NCBI Taxonomy" id="1076179"/>
    <lineage>
        <taxon>unclassified sequences</taxon>
        <taxon>metagenomes</taxon>
        <taxon>ecological metagenomes</taxon>
    </lineage>
</organism>
<evidence type="ECO:0000256" key="4">
    <source>
        <dbReference type="ARBA" id="ARBA00023136"/>
    </source>
</evidence>
<evidence type="ECO:0000256" key="3">
    <source>
        <dbReference type="ARBA" id="ARBA00022989"/>
    </source>
</evidence>
<reference evidence="6" key="1">
    <citation type="submission" date="2019-08" db="EMBL/GenBank/DDBJ databases">
        <authorList>
            <person name="Kucharzyk K."/>
            <person name="Murdoch R.W."/>
            <person name="Higgins S."/>
            <person name="Loffler F."/>
        </authorList>
    </citation>
    <scope>NUCLEOTIDE SEQUENCE</scope>
</reference>
<accession>A0A645C6U9</accession>
<evidence type="ECO:0000256" key="1">
    <source>
        <dbReference type="ARBA" id="ARBA00022475"/>
    </source>
</evidence>
<dbReference type="PANTHER" id="PTHR35529">
    <property type="entry name" value="MANGANESE EFFLUX PUMP MNTP-RELATED"/>
    <property type="match status" value="1"/>
</dbReference>
<evidence type="ECO:0000313" key="6">
    <source>
        <dbReference type="EMBL" id="MPM71043.1"/>
    </source>
</evidence>
<evidence type="ECO:0000256" key="2">
    <source>
        <dbReference type="ARBA" id="ARBA00022692"/>
    </source>
</evidence>
<name>A0A645C6U9_9ZZZZ</name>
<feature type="transmembrane region" description="Helical" evidence="5">
    <location>
        <begin position="108"/>
        <end position="128"/>
    </location>
</feature>
<feature type="transmembrane region" description="Helical" evidence="5">
    <location>
        <begin position="135"/>
        <end position="154"/>
    </location>
</feature>
<dbReference type="AlphaFoldDB" id="A0A645C6U9"/>
<keyword evidence="3 5" id="KW-1133">Transmembrane helix</keyword>
<keyword evidence="4 5" id="KW-0472">Membrane</keyword>
<evidence type="ECO:0000256" key="5">
    <source>
        <dbReference type="SAM" id="Phobius"/>
    </source>
</evidence>
<protein>
    <submittedName>
        <fullName evidence="6">Manganese efflux pump MntP</fullName>
    </submittedName>
</protein>
<keyword evidence="2 5" id="KW-0812">Transmembrane</keyword>
<dbReference type="Pfam" id="PF02659">
    <property type="entry name" value="Mntp"/>
    <property type="match status" value="1"/>
</dbReference>
<dbReference type="PANTHER" id="PTHR35529:SF2">
    <property type="entry name" value="SPORULATION PROTEIN YTAF-RELATED"/>
    <property type="match status" value="1"/>
</dbReference>